<dbReference type="EMBL" id="JAWZYT010000477">
    <property type="protein sequence ID" value="KAK4323041.1"/>
    <property type="molecule type" value="Genomic_DNA"/>
</dbReference>
<comment type="caution">
    <text evidence="1">The sequence shown here is derived from an EMBL/GenBank/DDBJ whole genome shotgun (WGS) entry which is preliminary data.</text>
</comment>
<dbReference type="AlphaFoldDB" id="A0AAE1QAN8"/>
<dbReference type="Proteomes" id="UP001292094">
    <property type="component" value="Unassembled WGS sequence"/>
</dbReference>
<protein>
    <submittedName>
        <fullName evidence="1">Uncharacterized protein</fullName>
    </submittedName>
</protein>
<sequence>MNRAECTSGVAGDFYELHGDDDSMDEDLLDSSCVTGENIDVSHDYQGRREVKRRRLEAIDLDHDISIGLPEFDWHSSLYAVYI</sequence>
<evidence type="ECO:0000313" key="1">
    <source>
        <dbReference type="EMBL" id="KAK4323041.1"/>
    </source>
</evidence>
<proteinExistence type="predicted"/>
<name>A0AAE1QAN8_9EUCA</name>
<accession>A0AAE1QAN8</accession>
<evidence type="ECO:0000313" key="2">
    <source>
        <dbReference type="Proteomes" id="UP001292094"/>
    </source>
</evidence>
<gene>
    <name evidence="1" type="ORF">Pmani_006225</name>
</gene>
<reference evidence="1" key="1">
    <citation type="submission" date="2023-11" db="EMBL/GenBank/DDBJ databases">
        <title>Genome assemblies of two species of porcelain crab, Petrolisthes cinctipes and Petrolisthes manimaculis (Anomura: Porcellanidae).</title>
        <authorList>
            <person name="Angst P."/>
        </authorList>
    </citation>
    <scope>NUCLEOTIDE SEQUENCE</scope>
    <source>
        <strain evidence="1">PB745_02</strain>
        <tissue evidence="1">Gill</tissue>
    </source>
</reference>
<keyword evidence="2" id="KW-1185">Reference proteome</keyword>
<organism evidence="1 2">
    <name type="scientific">Petrolisthes manimaculis</name>
    <dbReference type="NCBI Taxonomy" id="1843537"/>
    <lineage>
        <taxon>Eukaryota</taxon>
        <taxon>Metazoa</taxon>
        <taxon>Ecdysozoa</taxon>
        <taxon>Arthropoda</taxon>
        <taxon>Crustacea</taxon>
        <taxon>Multicrustacea</taxon>
        <taxon>Malacostraca</taxon>
        <taxon>Eumalacostraca</taxon>
        <taxon>Eucarida</taxon>
        <taxon>Decapoda</taxon>
        <taxon>Pleocyemata</taxon>
        <taxon>Anomura</taxon>
        <taxon>Galatheoidea</taxon>
        <taxon>Porcellanidae</taxon>
        <taxon>Petrolisthes</taxon>
    </lineage>
</organism>